<name>A0A8H5W242_9HYPO</name>
<dbReference type="Proteomes" id="UP000530670">
    <property type="component" value="Unassembled WGS sequence"/>
</dbReference>
<sequence length="384" mass="42776">MSYESQMKPCALVFGDAGTVIAGTPSLGLGTKIEARVGTANPPCANPYFGFTLTFPRDPGQVASEKEGKGACFAYDPITDKPILSDFTVTVKFPRGKTSCTHLQVPAEIKDKFPKVQDWQGLTYLVVKLKDSSNPTSEEYRKEYFNSPDPKLQAWVNYHGRIDGVSFLEVIHQRAFSFVVELPISICKEIMGDQNLPGPFTYDYAYQPVNVQQMKTLVDDNKGGAFPACYSFDTDDAHITAINQSVIQDTLWVHREAEIIAEERLPAYFASPDVPVPPGTAAHLVIPVFKAWSDSHSHAWPRLMANPLIKVKFYDALTSDHTETAIWTGRIMERDSLAPELRAHLAQDPDLIIHVRTASAPRIGLRHYPDQRTAIAALDRRLQN</sequence>
<organism evidence="1 2">
    <name type="scientific">Fusarium tjaetaba</name>
    <dbReference type="NCBI Taxonomy" id="1567544"/>
    <lineage>
        <taxon>Eukaryota</taxon>
        <taxon>Fungi</taxon>
        <taxon>Dikarya</taxon>
        <taxon>Ascomycota</taxon>
        <taxon>Pezizomycotina</taxon>
        <taxon>Sordariomycetes</taxon>
        <taxon>Hypocreomycetidae</taxon>
        <taxon>Hypocreales</taxon>
        <taxon>Nectriaceae</taxon>
        <taxon>Fusarium</taxon>
        <taxon>Fusarium fujikuroi species complex</taxon>
    </lineage>
</organism>
<reference evidence="1 2" key="1">
    <citation type="submission" date="2020-05" db="EMBL/GenBank/DDBJ databases">
        <title>Identification and distribution of gene clusters putatively required for synthesis of sphingolipid metabolism inhibitors in phylogenetically diverse species of the filamentous fungus Fusarium.</title>
        <authorList>
            <person name="Kim H.-S."/>
            <person name="Busman M."/>
            <person name="Brown D.W."/>
            <person name="Divon H."/>
            <person name="Uhlig S."/>
            <person name="Proctor R.H."/>
        </authorList>
    </citation>
    <scope>NUCLEOTIDE SEQUENCE [LARGE SCALE GENOMIC DNA]</scope>
    <source>
        <strain evidence="1 2">NRRL 66243</strain>
    </source>
</reference>
<evidence type="ECO:0000313" key="1">
    <source>
        <dbReference type="EMBL" id="KAF5642528.1"/>
    </source>
</evidence>
<dbReference type="GO" id="GO:0004386">
    <property type="term" value="F:helicase activity"/>
    <property type="evidence" value="ECO:0007669"/>
    <property type="project" value="UniProtKB-KW"/>
</dbReference>
<dbReference type="OrthoDB" id="6513042at2759"/>
<keyword evidence="1" id="KW-0067">ATP-binding</keyword>
<keyword evidence="2" id="KW-1185">Reference proteome</keyword>
<evidence type="ECO:0000313" key="2">
    <source>
        <dbReference type="Proteomes" id="UP000530670"/>
    </source>
</evidence>
<keyword evidence="1" id="KW-0378">Hydrolase</keyword>
<comment type="caution">
    <text evidence="1">The sequence shown here is derived from an EMBL/GenBank/DDBJ whole genome shotgun (WGS) entry which is preliminary data.</text>
</comment>
<accession>A0A8H5W242</accession>
<keyword evidence="1" id="KW-0347">Helicase</keyword>
<dbReference type="RefSeq" id="XP_037209348.1">
    <property type="nucleotide sequence ID" value="XM_037350009.1"/>
</dbReference>
<keyword evidence="1" id="KW-0547">Nucleotide-binding</keyword>
<dbReference type="AlphaFoldDB" id="A0A8H5W242"/>
<proteinExistence type="predicted"/>
<gene>
    <name evidence="1" type="ORF">FTJAE_3685</name>
</gene>
<dbReference type="GeneID" id="59302279"/>
<protein>
    <submittedName>
        <fullName evidence="1">DNA helicase</fullName>
    </submittedName>
</protein>
<dbReference type="EMBL" id="JAAQRI010000069">
    <property type="protein sequence ID" value="KAF5642528.1"/>
    <property type="molecule type" value="Genomic_DNA"/>
</dbReference>